<accession>A0A7V0T6P2</accession>
<dbReference type="Pfam" id="PF06739">
    <property type="entry name" value="SBBP"/>
    <property type="match status" value="1"/>
</dbReference>
<protein>
    <submittedName>
        <fullName evidence="2">T9SS type A sorting domain-containing protein</fullName>
    </submittedName>
</protein>
<proteinExistence type="predicted"/>
<dbReference type="SUPFAM" id="SSF101898">
    <property type="entry name" value="NHL repeat"/>
    <property type="match status" value="1"/>
</dbReference>
<name>A0A7V0T6P2_UNCW3</name>
<keyword evidence="1" id="KW-0732">Signal</keyword>
<dbReference type="Gene3D" id="2.120.10.30">
    <property type="entry name" value="TolB, C-terminal domain"/>
    <property type="match status" value="1"/>
</dbReference>
<feature type="chain" id="PRO_5031109989" evidence="1">
    <location>
        <begin position="19"/>
        <end position="276"/>
    </location>
</feature>
<dbReference type="InterPro" id="IPR011042">
    <property type="entry name" value="6-blade_b-propeller_TolB-like"/>
</dbReference>
<organism evidence="2">
    <name type="scientific">candidate division WOR-3 bacterium</name>
    <dbReference type="NCBI Taxonomy" id="2052148"/>
    <lineage>
        <taxon>Bacteria</taxon>
        <taxon>Bacteria division WOR-3</taxon>
    </lineage>
</organism>
<evidence type="ECO:0000256" key="1">
    <source>
        <dbReference type="SAM" id="SignalP"/>
    </source>
</evidence>
<sequence>MRRAVAALLLVAPTLLLGQPVDTTWAREVGAGGLFSFAADMHADADGNVWVCGRGRDGDKSDEDLVVARLNAWGDTAWVRFLDGADAGSSDDIAHALAVDSAGNVYVAGALESPGDSWVESDTMPTYTPTTGRRRRVKQGGDIVTYSPGVFFALKGNKTVEFWRYVVPPEPAGRPERSGVMAGTVPAGAPSVKLGPNPLVGGFATLRFEGDRVPGWSGGRVSVYDVSGRNALSQVLVIGKCELGIPLDLRQVPAGVYLVKVEAGDFTATQKLVVQK</sequence>
<comment type="caution">
    <text evidence="2">The sequence shown here is derived from an EMBL/GenBank/DDBJ whole genome shotgun (WGS) entry which is preliminary data.</text>
</comment>
<feature type="signal peptide" evidence="1">
    <location>
        <begin position="1"/>
        <end position="18"/>
    </location>
</feature>
<dbReference type="NCBIfam" id="TIGR04183">
    <property type="entry name" value="Por_Secre_tail"/>
    <property type="match status" value="1"/>
</dbReference>
<dbReference type="Proteomes" id="UP000885672">
    <property type="component" value="Unassembled WGS sequence"/>
</dbReference>
<dbReference type="InterPro" id="IPR026444">
    <property type="entry name" value="Secre_tail"/>
</dbReference>
<dbReference type="AlphaFoldDB" id="A0A7V0T6P2"/>
<evidence type="ECO:0000313" key="2">
    <source>
        <dbReference type="EMBL" id="HDR00173.1"/>
    </source>
</evidence>
<dbReference type="InterPro" id="IPR010620">
    <property type="entry name" value="SBBP_repeat"/>
</dbReference>
<gene>
    <name evidence="2" type="ORF">ENN51_07825</name>
</gene>
<reference evidence="2" key="1">
    <citation type="journal article" date="2020" name="mSystems">
        <title>Genome- and Community-Level Interaction Insights into Carbon Utilization and Element Cycling Functions of Hydrothermarchaeota in Hydrothermal Sediment.</title>
        <authorList>
            <person name="Zhou Z."/>
            <person name="Liu Y."/>
            <person name="Xu W."/>
            <person name="Pan J."/>
            <person name="Luo Z.H."/>
            <person name="Li M."/>
        </authorList>
    </citation>
    <scope>NUCLEOTIDE SEQUENCE [LARGE SCALE GENOMIC DNA]</scope>
    <source>
        <strain evidence="2">SpSt-1182</strain>
    </source>
</reference>
<dbReference type="EMBL" id="DSBX01000301">
    <property type="protein sequence ID" value="HDR00173.1"/>
    <property type="molecule type" value="Genomic_DNA"/>
</dbReference>